<comment type="caution">
    <text evidence="2">The sequence shown here is derived from an EMBL/GenBank/DDBJ whole genome shotgun (WGS) entry which is preliminary data.</text>
</comment>
<organism evidence="2 3">
    <name type="scientific">Arachis hypogaea</name>
    <name type="common">Peanut</name>
    <dbReference type="NCBI Taxonomy" id="3818"/>
    <lineage>
        <taxon>Eukaryota</taxon>
        <taxon>Viridiplantae</taxon>
        <taxon>Streptophyta</taxon>
        <taxon>Embryophyta</taxon>
        <taxon>Tracheophyta</taxon>
        <taxon>Spermatophyta</taxon>
        <taxon>Magnoliopsida</taxon>
        <taxon>eudicotyledons</taxon>
        <taxon>Gunneridae</taxon>
        <taxon>Pentapetalae</taxon>
        <taxon>rosids</taxon>
        <taxon>fabids</taxon>
        <taxon>Fabales</taxon>
        <taxon>Fabaceae</taxon>
        <taxon>Papilionoideae</taxon>
        <taxon>50 kb inversion clade</taxon>
        <taxon>dalbergioids sensu lato</taxon>
        <taxon>Dalbergieae</taxon>
        <taxon>Pterocarpus clade</taxon>
        <taxon>Arachis</taxon>
    </lineage>
</organism>
<gene>
    <name evidence="2" type="ORF">Ahy_B05g074660</name>
</gene>
<proteinExistence type="predicted"/>
<keyword evidence="3" id="KW-1185">Reference proteome</keyword>
<dbReference type="EMBL" id="SDMP01000015">
    <property type="protein sequence ID" value="RYR07328.1"/>
    <property type="molecule type" value="Genomic_DNA"/>
</dbReference>
<name>A0A444YZJ5_ARAHY</name>
<evidence type="ECO:0000313" key="2">
    <source>
        <dbReference type="EMBL" id="RYR07328.1"/>
    </source>
</evidence>
<evidence type="ECO:0000256" key="1">
    <source>
        <dbReference type="SAM" id="MobiDB-lite"/>
    </source>
</evidence>
<reference evidence="2 3" key="1">
    <citation type="submission" date="2019-01" db="EMBL/GenBank/DDBJ databases">
        <title>Sequencing of cultivated peanut Arachis hypogaea provides insights into genome evolution and oil improvement.</title>
        <authorList>
            <person name="Chen X."/>
        </authorList>
    </citation>
    <scope>NUCLEOTIDE SEQUENCE [LARGE SCALE GENOMIC DNA]</scope>
    <source>
        <strain evidence="3">cv. Fuhuasheng</strain>
        <tissue evidence="2">Leaves</tissue>
    </source>
</reference>
<feature type="region of interest" description="Disordered" evidence="1">
    <location>
        <begin position="65"/>
        <end position="104"/>
    </location>
</feature>
<feature type="compositionally biased region" description="Acidic residues" evidence="1">
    <location>
        <begin position="65"/>
        <end position="88"/>
    </location>
</feature>
<protein>
    <submittedName>
        <fullName evidence="2">Uncharacterized protein</fullName>
    </submittedName>
</protein>
<evidence type="ECO:0000313" key="3">
    <source>
        <dbReference type="Proteomes" id="UP000289738"/>
    </source>
</evidence>
<accession>A0A444YZJ5</accession>
<dbReference type="AlphaFoldDB" id="A0A444YZJ5"/>
<dbReference type="Proteomes" id="UP000289738">
    <property type="component" value="Chromosome B05"/>
</dbReference>
<sequence>MTACSNSRPSGTSSFVPVIMSEAMLVTSPSFAADLNRSGDREVGITDTALVSLQGRALDGIDDVLWDDDKDDDMEPDIIAGDSDDDIAGDNLVGGGGASSSRTQ</sequence>